<dbReference type="Proteomes" id="UP000266861">
    <property type="component" value="Unassembled WGS sequence"/>
</dbReference>
<dbReference type="EMBL" id="PQFF01000257">
    <property type="protein sequence ID" value="RHZ69684.1"/>
    <property type="molecule type" value="Genomic_DNA"/>
</dbReference>
<dbReference type="OrthoDB" id="2349456at2759"/>
<organism evidence="1 2">
    <name type="scientific">Diversispora epigaea</name>
    <dbReference type="NCBI Taxonomy" id="1348612"/>
    <lineage>
        <taxon>Eukaryota</taxon>
        <taxon>Fungi</taxon>
        <taxon>Fungi incertae sedis</taxon>
        <taxon>Mucoromycota</taxon>
        <taxon>Glomeromycotina</taxon>
        <taxon>Glomeromycetes</taxon>
        <taxon>Diversisporales</taxon>
        <taxon>Diversisporaceae</taxon>
        <taxon>Diversispora</taxon>
    </lineage>
</organism>
<evidence type="ECO:0000313" key="1">
    <source>
        <dbReference type="EMBL" id="RHZ69684.1"/>
    </source>
</evidence>
<reference evidence="1 2" key="1">
    <citation type="submission" date="2018-08" db="EMBL/GenBank/DDBJ databases">
        <title>Genome and evolution of the arbuscular mycorrhizal fungus Diversispora epigaea (formerly Glomus versiforme) and its bacterial endosymbionts.</title>
        <authorList>
            <person name="Sun X."/>
            <person name="Fei Z."/>
            <person name="Harrison M."/>
        </authorList>
    </citation>
    <scope>NUCLEOTIDE SEQUENCE [LARGE SCALE GENOMIC DNA]</scope>
    <source>
        <strain evidence="1 2">IT104</strain>
    </source>
</reference>
<dbReference type="AlphaFoldDB" id="A0A397I8J8"/>
<name>A0A397I8J8_9GLOM</name>
<proteinExistence type="predicted"/>
<keyword evidence="2" id="KW-1185">Reference proteome</keyword>
<evidence type="ECO:0000313" key="2">
    <source>
        <dbReference type="Proteomes" id="UP000266861"/>
    </source>
</evidence>
<comment type="caution">
    <text evidence="1">The sequence shown here is derived from an EMBL/GenBank/DDBJ whole genome shotgun (WGS) entry which is preliminary data.</text>
</comment>
<gene>
    <name evidence="1" type="ORF">Glove_280g11</name>
</gene>
<accession>A0A397I8J8</accession>
<sequence>MTKNYLTILATSVSIERINIKQLLLDAYFYEAKNNQTLIVFNAETCEKFAQVSKSVENLRKFLTPLEIYTNFRFVKFPDVEQNYEISSPLSSLFSVDLLEELNNEISSNDEFEHMFNEILNNDNTSDIYFEDFEESQKNNYEQDQIIDNLKCNKFTPYIIIDFIKDAIKKVDEVLSSLGIYDTHFQFDNKYLHKSQNKQLKNFSQRIIQWRRCIFCNKYIAFFSRSEGCILHSWYLNNQSIQVPCIGQYTCEALQEYLPVCKRTFNDINLRQKCLCC</sequence>
<protein>
    <submittedName>
        <fullName evidence="1">Uncharacterized protein</fullName>
    </submittedName>
</protein>